<proteinExistence type="predicted"/>
<protein>
    <submittedName>
        <fullName evidence="2">Uncharacterized protein</fullName>
    </submittedName>
</protein>
<dbReference type="Proteomes" id="UP000054359">
    <property type="component" value="Unassembled WGS sequence"/>
</dbReference>
<keyword evidence="1" id="KW-0732">Signal</keyword>
<dbReference type="EMBL" id="KK112454">
    <property type="protein sequence ID" value="KFM57711.1"/>
    <property type="molecule type" value="Genomic_DNA"/>
</dbReference>
<keyword evidence="3" id="KW-1185">Reference proteome</keyword>
<gene>
    <name evidence="2" type="ORF">X975_09751</name>
</gene>
<evidence type="ECO:0000256" key="1">
    <source>
        <dbReference type="SAM" id="SignalP"/>
    </source>
</evidence>
<feature type="non-terminal residue" evidence="2">
    <location>
        <position position="83"/>
    </location>
</feature>
<reference evidence="2 3" key="1">
    <citation type="submission" date="2013-11" db="EMBL/GenBank/DDBJ databases">
        <title>Genome sequencing of Stegodyphus mimosarum.</title>
        <authorList>
            <person name="Bechsgaard J."/>
        </authorList>
    </citation>
    <scope>NUCLEOTIDE SEQUENCE [LARGE SCALE GENOMIC DNA]</scope>
</reference>
<evidence type="ECO:0000313" key="2">
    <source>
        <dbReference type="EMBL" id="KFM57711.1"/>
    </source>
</evidence>
<dbReference type="OrthoDB" id="10365014at2759"/>
<feature type="chain" id="PRO_5001829192" evidence="1">
    <location>
        <begin position="21"/>
        <end position="83"/>
    </location>
</feature>
<organism evidence="2 3">
    <name type="scientific">Stegodyphus mimosarum</name>
    <name type="common">African social velvet spider</name>
    <dbReference type="NCBI Taxonomy" id="407821"/>
    <lineage>
        <taxon>Eukaryota</taxon>
        <taxon>Metazoa</taxon>
        <taxon>Ecdysozoa</taxon>
        <taxon>Arthropoda</taxon>
        <taxon>Chelicerata</taxon>
        <taxon>Arachnida</taxon>
        <taxon>Araneae</taxon>
        <taxon>Araneomorphae</taxon>
        <taxon>Entelegynae</taxon>
        <taxon>Eresoidea</taxon>
        <taxon>Eresidae</taxon>
        <taxon>Stegodyphus</taxon>
    </lineage>
</organism>
<sequence length="83" mass="9225">MAGMGIFILCNFLVLSAVHATMPSLLQGILGSTEDSGVKFWGMSKDHPIRKELERDPGVFLGTEYDLDLSRLRRGNIEKALEM</sequence>
<dbReference type="AlphaFoldDB" id="A0A087SXX2"/>
<name>A0A087SXX2_STEMI</name>
<feature type="signal peptide" evidence="1">
    <location>
        <begin position="1"/>
        <end position="20"/>
    </location>
</feature>
<evidence type="ECO:0000313" key="3">
    <source>
        <dbReference type="Proteomes" id="UP000054359"/>
    </source>
</evidence>
<accession>A0A087SXX2</accession>